<accession>A0A9K3HJE4</accession>
<gene>
    <name evidence="2" type="ORF">HanXRQr2_Chr12g0558731</name>
</gene>
<dbReference type="AlphaFoldDB" id="A0A9K3HJE4"/>
<dbReference type="Proteomes" id="UP000215914">
    <property type="component" value="Unassembled WGS sequence"/>
</dbReference>
<keyword evidence="1" id="KW-1133">Transmembrane helix</keyword>
<keyword evidence="1" id="KW-0812">Transmembrane</keyword>
<evidence type="ECO:0000313" key="2">
    <source>
        <dbReference type="EMBL" id="KAF5779382.1"/>
    </source>
</evidence>
<evidence type="ECO:0000313" key="3">
    <source>
        <dbReference type="Proteomes" id="UP000215914"/>
    </source>
</evidence>
<organism evidence="2 3">
    <name type="scientific">Helianthus annuus</name>
    <name type="common">Common sunflower</name>
    <dbReference type="NCBI Taxonomy" id="4232"/>
    <lineage>
        <taxon>Eukaryota</taxon>
        <taxon>Viridiplantae</taxon>
        <taxon>Streptophyta</taxon>
        <taxon>Embryophyta</taxon>
        <taxon>Tracheophyta</taxon>
        <taxon>Spermatophyta</taxon>
        <taxon>Magnoliopsida</taxon>
        <taxon>eudicotyledons</taxon>
        <taxon>Gunneridae</taxon>
        <taxon>Pentapetalae</taxon>
        <taxon>asterids</taxon>
        <taxon>campanulids</taxon>
        <taxon>Asterales</taxon>
        <taxon>Asteraceae</taxon>
        <taxon>Asteroideae</taxon>
        <taxon>Heliantheae alliance</taxon>
        <taxon>Heliantheae</taxon>
        <taxon>Helianthus</taxon>
    </lineage>
</organism>
<evidence type="ECO:0000256" key="1">
    <source>
        <dbReference type="SAM" id="Phobius"/>
    </source>
</evidence>
<dbReference type="EMBL" id="MNCJ02000327">
    <property type="protein sequence ID" value="KAF5779382.1"/>
    <property type="molecule type" value="Genomic_DNA"/>
</dbReference>
<proteinExistence type="predicted"/>
<sequence>MRQALITLFFCQLWGSRSRLGFLLFYFFRFDFQLAFLHGFMMFA</sequence>
<name>A0A9K3HJE4_HELAN</name>
<comment type="caution">
    <text evidence="2">The sequence shown here is derived from an EMBL/GenBank/DDBJ whole genome shotgun (WGS) entry which is preliminary data.</text>
</comment>
<dbReference type="Gramene" id="mRNA:HanXRQr2_Chr12g0558731">
    <property type="protein sequence ID" value="mRNA:HanXRQr2_Chr12g0558731"/>
    <property type="gene ID" value="HanXRQr2_Chr12g0558731"/>
</dbReference>
<protein>
    <submittedName>
        <fullName evidence="2">Uncharacterized protein</fullName>
    </submittedName>
</protein>
<reference evidence="2" key="2">
    <citation type="submission" date="2020-06" db="EMBL/GenBank/DDBJ databases">
        <title>Helianthus annuus Genome sequencing and assembly Release 2.</title>
        <authorList>
            <person name="Gouzy J."/>
            <person name="Langlade N."/>
            <person name="Munos S."/>
        </authorList>
    </citation>
    <scope>NUCLEOTIDE SEQUENCE</scope>
    <source>
        <tissue evidence="2">Leaves</tissue>
    </source>
</reference>
<keyword evidence="1" id="KW-0472">Membrane</keyword>
<feature type="transmembrane region" description="Helical" evidence="1">
    <location>
        <begin position="25"/>
        <end position="43"/>
    </location>
</feature>
<keyword evidence="3" id="KW-1185">Reference proteome</keyword>
<reference evidence="2" key="1">
    <citation type="journal article" date="2017" name="Nature">
        <title>The sunflower genome provides insights into oil metabolism, flowering and Asterid evolution.</title>
        <authorList>
            <person name="Badouin H."/>
            <person name="Gouzy J."/>
            <person name="Grassa C.J."/>
            <person name="Murat F."/>
            <person name="Staton S.E."/>
            <person name="Cottret L."/>
            <person name="Lelandais-Briere C."/>
            <person name="Owens G.L."/>
            <person name="Carrere S."/>
            <person name="Mayjonade B."/>
            <person name="Legrand L."/>
            <person name="Gill N."/>
            <person name="Kane N.C."/>
            <person name="Bowers J.E."/>
            <person name="Hubner S."/>
            <person name="Bellec A."/>
            <person name="Berard A."/>
            <person name="Berges H."/>
            <person name="Blanchet N."/>
            <person name="Boniface M.C."/>
            <person name="Brunel D."/>
            <person name="Catrice O."/>
            <person name="Chaidir N."/>
            <person name="Claudel C."/>
            <person name="Donnadieu C."/>
            <person name="Faraut T."/>
            <person name="Fievet G."/>
            <person name="Helmstetter N."/>
            <person name="King M."/>
            <person name="Knapp S.J."/>
            <person name="Lai Z."/>
            <person name="Le Paslier M.C."/>
            <person name="Lippi Y."/>
            <person name="Lorenzon L."/>
            <person name="Mandel J.R."/>
            <person name="Marage G."/>
            <person name="Marchand G."/>
            <person name="Marquand E."/>
            <person name="Bret-Mestries E."/>
            <person name="Morien E."/>
            <person name="Nambeesan S."/>
            <person name="Nguyen T."/>
            <person name="Pegot-Espagnet P."/>
            <person name="Pouilly N."/>
            <person name="Raftis F."/>
            <person name="Sallet E."/>
            <person name="Schiex T."/>
            <person name="Thomas J."/>
            <person name="Vandecasteele C."/>
            <person name="Vares D."/>
            <person name="Vear F."/>
            <person name="Vautrin S."/>
            <person name="Crespi M."/>
            <person name="Mangin B."/>
            <person name="Burke J.M."/>
            <person name="Salse J."/>
            <person name="Munos S."/>
            <person name="Vincourt P."/>
            <person name="Rieseberg L.H."/>
            <person name="Langlade N.B."/>
        </authorList>
    </citation>
    <scope>NUCLEOTIDE SEQUENCE</scope>
    <source>
        <tissue evidence="2">Leaves</tissue>
    </source>
</reference>